<evidence type="ECO:0000313" key="1">
    <source>
        <dbReference type="EMBL" id="ABZ84829.1"/>
    </source>
</evidence>
<dbReference type="AlphaFoldDB" id="B0THP6"/>
<dbReference type="KEGG" id="hmo:HM1_2273"/>
<dbReference type="STRING" id="498761.HM1_2273"/>
<dbReference type="EMBL" id="CP000930">
    <property type="protein sequence ID" value="ABZ84829.1"/>
    <property type="molecule type" value="Genomic_DNA"/>
</dbReference>
<dbReference type="HOGENOM" id="CLU_3252465_0_0_9"/>
<sequence length="42" mass="4670">MIMKEGMVCRTGSFPLFHFKILCAVDDLRDSTAEQGGAFDEC</sequence>
<gene>
    <name evidence="1" type="ORF">HM1_2273</name>
</gene>
<name>B0THP6_HELMI</name>
<dbReference type="Proteomes" id="UP000008550">
    <property type="component" value="Chromosome"/>
</dbReference>
<accession>B0THP6</accession>
<reference evidence="1 2" key="1">
    <citation type="journal article" date="2008" name="J. Bacteriol.">
        <title>The genome of Heliobacterium modesticaldum, a phototrophic representative of the Firmicutes containing the simplest photosynthetic apparatus.</title>
        <authorList>
            <person name="Sattley W.M."/>
            <person name="Madigan M.T."/>
            <person name="Swingley W.D."/>
            <person name="Cheung P.C."/>
            <person name="Clocksin K.M."/>
            <person name="Conrad A.L."/>
            <person name="Dejesa L.C."/>
            <person name="Honchak B.M."/>
            <person name="Jung D.O."/>
            <person name="Karbach L.E."/>
            <person name="Kurdoglu A."/>
            <person name="Lahiri S."/>
            <person name="Mastrian S.D."/>
            <person name="Page L.E."/>
            <person name="Taylor H.L."/>
            <person name="Wang Z.T."/>
            <person name="Raymond J."/>
            <person name="Chen M."/>
            <person name="Blankenship R.E."/>
            <person name="Touchman J.W."/>
        </authorList>
    </citation>
    <scope>NUCLEOTIDE SEQUENCE [LARGE SCALE GENOMIC DNA]</scope>
    <source>
        <strain evidence="2">ATCC 51547 / Ice1</strain>
    </source>
</reference>
<organism evidence="1 2">
    <name type="scientific">Heliobacterium modesticaldum (strain ATCC 51547 / Ice1)</name>
    <dbReference type="NCBI Taxonomy" id="498761"/>
    <lineage>
        <taxon>Bacteria</taxon>
        <taxon>Bacillati</taxon>
        <taxon>Bacillota</taxon>
        <taxon>Clostridia</taxon>
        <taxon>Eubacteriales</taxon>
        <taxon>Heliobacteriaceae</taxon>
        <taxon>Heliomicrobium</taxon>
    </lineage>
</organism>
<proteinExistence type="predicted"/>
<protein>
    <submittedName>
        <fullName evidence="1">Uncharacterized protein</fullName>
    </submittedName>
</protein>
<keyword evidence="2" id="KW-1185">Reference proteome</keyword>
<evidence type="ECO:0000313" key="2">
    <source>
        <dbReference type="Proteomes" id="UP000008550"/>
    </source>
</evidence>